<dbReference type="GO" id="GO:0015562">
    <property type="term" value="F:efflux transmembrane transporter activity"/>
    <property type="evidence" value="ECO:0007669"/>
    <property type="project" value="InterPro"/>
</dbReference>
<evidence type="ECO:0000256" key="8">
    <source>
        <dbReference type="SAM" id="Coils"/>
    </source>
</evidence>
<keyword evidence="6" id="KW-0472">Membrane</keyword>
<accession>A0A840EHB5</accession>
<evidence type="ECO:0000256" key="4">
    <source>
        <dbReference type="ARBA" id="ARBA00022452"/>
    </source>
</evidence>
<dbReference type="EMBL" id="JACIFO010000003">
    <property type="protein sequence ID" value="MBB4118682.1"/>
    <property type="molecule type" value="Genomic_DNA"/>
</dbReference>
<gene>
    <name evidence="9" type="ORF">GGR32_000962</name>
</gene>
<keyword evidence="5" id="KW-0812">Transmembrane</keyword>
<keyword evidence="3" id="KW-0813">Transport</keyword>
<dbReference type="RefSeq" id="WP_183476995.1">
    <property type="nucleotide sequence ID" value="NZ_JACIFO010000003.1"/>
</dbReference>
<sequence>MAFKTTTTIIACLATFLGVSQTQLEVSPSLQEAIEKAIDKNAAIKNKLLEVEKINTERKSVWNKYIPKIEGSANYMYFDTNITVDLPTGQIPVLNQPIFDEKASFDNYGNILMGSLMAKTVLFSGFQIENGAKALAQKQQGTTYLAEAEKENLVKEVIHAFDQIRLLDAIEILLEDSQKRLAIETKRVERAIEEGLAIPYDRDKIKLANLELEGKKIELEGNKKVLFQKINYLTGYTLEEINQVNYLLTPYSIPENLSTENKQELKALASYKKASAYAIKKEKGSYLPVLGAFGGVSYTSVFDATVITPNLPIMNNNLYGKLNEFTLSPNWMLGVSMKWELFSGFERKHKIHKAKLNALQIDNKLTDAKEKFNVLLENNISQYQIQNQKYQIGLTQEKVASHNLSMAIKQYQEGLINISQRLEAENDLLKAATNKVNALINQRLAALEAILVTGELTNTVLTQ</sequence>
<name>A0A840EHB5_9FLAO</name>
<dbReference type="InterPro" id="IPR051906">
    <property type="entry name" value="TolC-like"/>
</dbReference>
<keyword evidence="10" id="KW-1185">Reference proteome</keyword>
<comment type="caution">
    <text evidence="9">The sequence shown here is derived from an EMBL/GenBank/DDBJ whole genome shotgun (WGS) entry which is preliminary data.</text>
</comment>
<protein>
    <submittedName>
        <fullName evidence="9">Outer membrane protein TolC</fullName>
    </submittedName>
</protein>
<evidence type="ECO:0000313" key="10">
    <source>
        <dbReference type="Proteomes" id="UP000553034"/>
    </source>
</evidence>
<organism evidence="9 10">
    <name type="scientific">Mesonia hippocampi</name>
    <dbReference type="NCBI Taxonomy" id="1628250"/>
    <lineage>
        <taxon>Bacteria</taxon>
        <taxon>Pseudomonadati</taxon>
        <taxon>Bacteroidota</taxon>
        <taxon>Flavobacteriia</taxon>
        <taxon>Flavobacteriales</taxon>
        <taxon>Flavobacteriaceae</taxon>
        <taxon>Mesonia</taxon>
    </lineage>
</organism>
<keyword evidence="4" id="KW-1134">Transmembrane beta strand</keyword>
<dbReference type="PANTHER" id="PTHR30026">
    <property type="entry name" value="OUTER MEMBRANE PROTEIN TOLC"/>
    <property type="match status" value="1"/>
</dbReference>
<reference evidence="9 10" key="1">
    <citation type="submission" date="2020-08" db="EMBL/GenBank/DDBJ databases">
        <title>Genomic Encyclopedia of Type Strains, Phase IV (KMG-IV): sequencing the most valuable type-strain genomes for metagenomic binning, comparative biology and taxonomic classification.</title>
        <authorList>
            <person name="Goeker M."/>
        </authorList>
    </citation>
    <scope>NUCLEOTIDE SEQUENCE [LARGE SCALE GENOMIC DNA]</scope>
    <source>
        <strain evidence="9 10">DSM 29568</strain>
    </source>
</reference>
<dbReference type="AlphaFoldDB" id="A0A840EHB5"/>
<dbReference type="GO" id="GO:0015288">
    <property type="term" value="F:porin activity"/>
    <property type="evidence" value="ECO:0007669"/>
    <property type="project" value="TreeGrafter"/>
</dbReference>
<comment type="similarity">
    <text evidence="2">Belongs to the outer membrane factor (OMF) (TC 1.B.17) family.</text>
</comment>
<evidence type="ECO:0000256" key="7">
    <source>
        <dbReference type="ARBA" id="ARBA00023237"/>
    </source>
</evidence>
<dbReference type="Pfam" id="PF02321">
    <property type="entry name" value="OEP"/>
    <property type="match status" value="1"/>
</dbReference>
<evidence type="ECO:0000256" key="6">
    <source>
        <dbReference type="ARBA" id="ARBA00023136"/>
    </source>
</evidence>
<keyword evidence="7" id="KW-0998">Cell outer membrane</keyword>
<dbReference type="InterPro" id="IPR003423">
    <property type="entry name" value="OMP_efflux"/>
</dbReference>
<dbReference type="SUPFAM" id="SSF56954">
    <property type="entry name" value="Outer membrane efflux proteins (OEP)"/>
    <property type="match status" value="1"/>
</dbReference>
<dbReference type="GO" id="GO:0009279">
    <property type="term" value="C:cell outer membrane"/>
    <property type="evidence" value="ECO:0007669"/>
    <property type="project" value="UniProtKB-SubCell"/>
</dbReference>
<evidence type="ECO:0000256" key="3">
    <source>
        <dbReference type="ARBA" id="ARBA00022448"/>
    </source>
</evidence>
<evidence type="ECO:0000313" key="9">
    <source>
        <dbReference type="EMBL" id="MBB4118682.1"/>
    </source>
</evidence>
<dbReference type="GO" id="GO:1990281">
    <property type="term" value="C:efflux pump complex"/>
    <property type="evidence" value="ECO:0007669"/>
    <property type="project" value="TreeGrafter"/>
</dbReference>
<evidence type="ECO:0000256" key="5">
    <source>
        <dbReference type="ARBA" id="ARBA00022692"/>
    </source>
</evidence>
<evidence type="ECO:0000256" key="2">
    <source>
        <dbReference type="ARBA" id="ARBA00007613"/>
    </source>
</evidence>
<evidence type="ECO:0000256" key="1">
    <source>
        <dbReference type="ARBA" id="ARBA00004442"/>
    </source>
</evidence>
<proteinExistence type="inferred from homology"/>
<dbReference type="Gene3D" id="1.20.1600.10">
    <property type="entry name" value="Outer membrane efflux proteins (OEP)"/>
    <property type="match status" value="1"/>
</dbReference>
<feature type="coiled-coil region" evidence="8">
    <location>
        <begin position="415"/>
        <end position="442"/>
    </location>
</feature>
<dbReference type="PANTHER" id="PTHR30026:SF20">
    <property type="entry name" value="OUTER MEMBRANE PROTEIN TOLC"/>
    <property type="match status" value="1"/>
</dbReference>
<comment type="subcellular location">
    <subcellularLocation>
        <location evidence="1">Cell outer membrane</location>
    </subcellularLocation>
</comment>
<dbReference type="Proteomes" id="UP000553034">
    <property type="component" value="Unassembled WGS sequence"/>
</dbReference>
<keyword evidence="8" id="KW-0175">Coiled coil</keyword>